<gene>
    <name evidence="1" type="ORF">Ddye_030331</name>
</gene>
<evidence type="ECO:0000313" key="2">
    <source>
        <dbReference type="Proteomes" id="UP001280121"/>
    </source>
</evidence>
<dbReference type="Proteomes" id="UP001280121">
    <property type="component" value="Unassembled WGS sequence"/>
</dbReference>
<sequence>MQLYPPLVNLNELILATDANTTPVDPSTPFTEMEAKIQMILEVPAPIKRNAAISFANFPFVDEIALMEMPKKFSFPNMK</sequence>
<comment type="caution">
    <text evidence="1">The sequence shown here is derived from an EMBL/GenBank/DDBJ whole genome shotgun (WGS) entry which is preliminary data.</text>
</comment>
<organism evidence="1 2">
    <name type="scientific">Dipteronia dyeriana</name>
    <dbReference type="NCBI Taxonomy" id="168575"/>
    <lineage>
        <taxon>Eukaryota</taxon>
        <taxon>Viridiplantae</taxon>
        <taxon>Streptophyta</taxon>
        <taxon>Embryophyta</taxon>
        <taxon>Tracheophyta</taxon>
        <taxon>Spermatophyta</taxon>
        <taxon>Magnoliopsida</taxon>
        <taxon>eudicotyledons</taxon>
        <taxon>Gunneridae</taxon>
        <taxon>Pentapetalae</taxon>
        <taxon>rosids</taxon>
        <taxon>malvids</taxon>
        <taxon>Sapindales</taxon>
        <taxon>Sapindaceae</taxon>
        <taxon>Hippocastanoideae</taxon>
        <taxon>Acereae</taxon>
        <taxon>Dipteronia</taxon>
    </lineage>
</organism>
<dbReference type="AlphaFoldDB" id="A0AAD9TH82"/>
<name>A0AAD9TH82_9ROSI</name>
<keyword evidence="2" id="KW-1185">Reference proteome</keyword>
<proteinExistence type="predicted"/>
<accession>A0AAD9TH82</accession>
<dbReference type="EMBL" id="JANJYI010000009">
    <property type="protein sequence ID" value="KAK2635539.1"/>
    <property type="molecule type" value="Genomic_DNA"/>
</dbReference>
<evidence type="ECO:0000313" key="1">
    <source>
        <dbReference type="EMBL" id="KAK2635539.1"/>
    </source>
</evidence>
<reference evidence="1" key="1">
    <citation type="journal article" date="2023" name="Plant J.">
        <title>Genome sequences and population genomics provide insights into the demographic history, inbreeding, and mutation load of two 'living fossil' tree species of Dipteronia.</title>
        <authorList>
            <person name="Feng Y."/>
            <person name="Comes H.P."/>
            <person name="Chen J."/>
            <person name="Zhu S."/>
            <person name="Lu R."/>
            <person name="Zhang X."/>
            <person name="Li P."/>
            <person name="Qiu J."/>
            <person name="Olsen K.M."/>
            <person name="Qiu Y."/>
        </authorList>
    </citation>
    <scope>NUCLEOTIDE SEQUENCE</scope>
    <source>
        <strain evidence="1">KIB01</strain>
    </source>
</reference>
<protein>
    <submittedName>
        <fullName evidence="1">Uncharacterized protein</fullName>
    </submittedName>
</protein>